<feature type="compositionally biased region" description="Basic and acidic residues" evidence="1">
    <location>
        <begin position="135"/>
        <end position="144"/>
    </location>
</feature>
<sequence>MSKLWDDLKQNMKEWSSAAVEKAEEVSKVAVAKTEELTKISKIKLEIHQLQRDRRKQQEALGKLAYGQAKDNNMVNFTGNTEFYSHVEEIEKIASVIGEKEREIEKIKDEYNIQDSEVSADMEEAQVTDELSEEGEVKDSPESE</sequence>
<feature type="compositionally biased region" description="Acidic residues" evidence="1">
    <location>
        <begin position="118"/>
        <end position="134"/>
    </location>
</feature>
<proteinExistence type="predicted"/>
<accession>A0A160VEE8</accession>
<organism evidence="2">
    <name type="scientific">hydrothermal vent metagenome</name>
    <dbReference type="NCBI Taxonomy" id="652676"/>
    <lineage>
        <taxon>unclassified sequences</taxon>
        <taxon>metagenomes</taxon>
        <taxon>ecological metagenomes</taxon>
    </lineage>
</organism>
<feature type="region of interest" description="Disordered" evidence="1">
    <location>
        <begin position="115"/>
        <end position="144"/>
    </location>
</feature>
<name>A0A160VEE8_9ZZZZ</name>
<reference evidence="2" key="1">
    <citation type="submission" date="2015-10" db="EMBL/GenBank/DDBJ databases">
        <authorList>
            <person name="Gilbert D.G."/>
        </authorList>
    </citation>
    <scope>NUCLEOTIDE SEQUENCE</scope>
</reference>
<dbReference type="AlphaFoldDB" id="A0A160VEE8"/>
<evidence type="ECO:0000256" key="1">
    <source>
        <dbReference type="SAM" id="MobiDB-lite"/>
    </source>
</evidence>
<dbReference type="EMBL" id="FAXC01000092">
    <property type="protein sequence ID" value="CUV08612.1"/>
    <property type="molecule type" value="Genomic_DNA"/>
</dbReference>
<gene>
    <name evidence="2" type="ORF">MGWOODY_Mmi2516</name>
</gene>
<protein>
    <submittedName>
        <fullName evidence="2">Uncharacterized protein</fullName>
    </submittedName>
</protein>
<evidence type="ECO:0000313" key="2">
    <source>
        <dbReference type="EMBL" id="CUV08612.1"/>
    </source>
</evidence>